<evidence type="ECO:0000259" key="6">
    <source>
        <dbReference type="Pfam" id="PF05175"/>
    </source>
</evidence>
<dbReference type="Pfam" id="PF05175">
    <property type="entry name" value="MTS"/>
    <property type="match status" value="1"/>
</dbReference>
<dbReference type="SUPFAM" id="SSF53335">
    <property type="entry name" value="S-adenosyl-L-methionine-dependent methyltransferases"/>
    <property type="match status" value="1"/>
</dbReference>
<dbReference type="Gene3D" id="3.40.50.150">
    <property type="entry name" value="Vaccinia Virus protein VP39"/>
    <property type="match status" value="1"/>
</dbReference>
<keyword evidence="4" id="KW-0949">S-adenosyl-L-methionine</keyword>
<dbReference type="PANTHER" id="PTHR18895">
    <property type="entry name" value="HEMK METHYLTRANSFERASE"/>
    <property type="match status" value="1"/>
</dbReference>
<dbReference type="PROSITE" id="PS00092">
    <property type="entry name" value="N6_MTASE"/>
    <property type="match status" value="1"/>
</dbReference>
<evidence type="ECO:0000313" key="8">
    <source>
        <dbReference type="EMBL" id="CAB4777452.1"/>
    </source>
</evidence>
<dbReference type="InterPro" id="IPR007848">
    <property type="entry name" value="Small_mtfrase_dom"/>
</dbReference>
<dbReference type="AlphaFoldDB" id="A0A6J6VXQ3"/>
<sequence>MNEAAPKSWGDLHRVALASLEGGGVESPASEARWILESVSGLGFDALLIEEAPATIRAERKVKALLERRLTGEPLQYVLGEWSFRDLDLLVDPRVLIPRPETEILVEIALLEAALVGMRLGSADPWASSEREHVVVDLGTGSGAIAIALERALPEAQVWATDVSSDALCVARANIAGTGATRVMVGEGAWFDALPSALKGSLMLVVSNPPYIAEHEESDLASEVIDWEPYRALISGPTGLEAIEEILMAAVEWLAPGGAIVIEHAPHQAEAVITLAEAAGLSDARVHPDLTGRPRVLVARNSL</sequence>
<gene>
    <name evidence="8" type="ORF">UFOPK2925_00632</name>
</gene>
<keyword evidence="2" id="KW-0489">Methyltransferase</keyword>
<proteinExistence type="inferred from homology"/>
<dbReference type="Pfam" id="PF17827">
    <property type="entry name" value="PrmC_N"/>
    <property type="match status" value="1"/>
</dbReference>
<dbReference type="PANTHER" id="PTHR18895:SF74">
    <property type="entry name" value="MTRF1L RELEASE FACTOR GLUTAMINE METHYLTRANSFERASE"/>
    <property type="match status" value="1"/>
</dbReference>
<dbReference type="GO" id="GO:0003676">
    <property type="term" value="F:nucleic acid binding"/>
    <property type="evidence" value="ECO:0007669"/>
    <property type="project" value="InterPro"/>
</dbReference>
<dbReference type="InterPro" id="IPR019874">
    <property type="entry name" value="RF_methyltr_PrmC"/>
</dbReference>
<protein>
    <recommendedName>
        <fullName evidence="1">peptide chain release factor N(5)-glutamine methyltransferase</fullName>
        <ecNumber evidence="1">2.1.1.297</ecNumber>
    </recommendedName>
</protein>
<dbReference type="EC" id="2.1.1.297" evidence="1"/>
<reference evidence="8" key="1">
    <citation type="submission" date="2020-05" db="EMBL/GenBank/DDBJ databases">
        <authorList>
            <person name="Chiriac C."/>
            <person name="Salcher M."/>
            <person name="Ghai R."/>
            <person name="Kavagutti S V."/>
        </authorList>
    </citation>
    <scope>NUCLEOTIDE SEQUENCE</scope>
</reference>
<feature type="domain" description="Release factor glutamine methyltransferase N-terminal" evidence="7">
    <location>
        <begin position="14"/>
        <end position="80"/>
    </location>
</feature>
<dbReference type="InterPro" id="IPR029063">
    <property type="entry name" value="SAM-dependent_MTases_sf"/>
</dbReference>
<evidence type="ECO:0000256" key="5">
    <source>
        <dbReference type="ARBA" id="ARBA00048391"/>
    </source>
</evidence>
<organism evidence="8">
    <name type="scientific">freshwater metagenome</name>
    <dbReference type="NCBI Taxonomy" id="449393"/>
    <lineage>
        <taxon>unclassified sequences</taxon>
        <taxon>metagenomes</taxon>
        <taxon>ecological metagenomes</taxon>
    </lineage>
</organism>
<dbReference type="NCBIfam" id="TIGR03534">
    <property type="entry name" value="RF_mod_PrmC"/>
    <property type="match status" value="1"/>
</dbReference>
<comment type="catalytic activity">
    <reaction evidence="5">
        <text>L-glutaminyl-[peptide chain release factor] + S-adenosyl-L-methionine = N(5)-methyl-L-glutaminyl-[peptide chain release factor] + S-adenosyl-L-homocysteine + H(+)</text>
        <dbReference type="Rhea" id="RHEA:42896"/>
        <dbReference type="Rhea" id="RHEA-COMP:10271"/>
        <dbReference type="Rhea" id="RHEA-COMP:10272"/>
        <dbReference type="ChEBI" id="CHEBI:15378"/>
        <dbReference type="ChEBI" id="CHEBI:30011"/>
        <dbReference type="ChEBI" id="CHEBI:57856"/>
        <dbReference type="ChEBI" id="CHEBI:59789"/>
        <dbReference type="ChEBI" id="CHEBI:61891"/>
        <dbReference type="EC" id="2.1.1.297"/>
    </reaction>
</comment>
<name>A0A6J6VXQ3_9ZZZZ</name>
<dbReference type="InterPro" id="IPR050320">
    <property type="entry name" value="N5-glutamine_MTase"/>
</dbReference>
<dbReference type="CDD" id="cd02440">
    <property type="entry name" value="AdoMet_MTases"/>
    <property type="match status" value="1"/>
</dbReference>
<feature type="domain" description="Methyltransferase small" evidence="6">
    <location>
        <begin position="131"/>
        <end position="225"/>
    </location>
</feature>
<dbReference type="InterPro" id="IPR040758">
    <property type="entry name" value="PrmC_N"/>
</dbReference>
<dbReference type="InterPro" id="IPR004556">
    <property type="entry name" value="HemK-like"/>
</dbReference>
<dbReference type="InterPro" id="IPR002052">
    <property type="entry name" value="DNA_methylase_N6_adenine_CS"/>
</dbReference>
<dbReference type="GO" id="GO:0032259">
    <property type="term" value="P:methylation"/>
    <property type="evidence" value="ECO:0007669"/>
    <property type="project" value="UniProtKB-KW"/>
</dbReference>
<dbReference type="Gene3D" id="1.10.8.10">
    <property type="entry name" value="DNA helicase RuvA subunit, C-terminal domain"/>
    <property type="match status" value="1"/>
</dbReference>
<evidence type="ECO:0000256" key="1">
    <source>
        <dbReference type="ARBA" id="ARBA00012771"/>
    </source>
</evidence>
<dbReference type="GO" id="GO:0102559">
    <property type="term" value="F:peptide chain release factor N(5)-glutamine methyltransferase activity"/>
    <property type="evidence" value="ECO:0007669"/>
    <property type="project" value="UniProtKB-EC"/>
</dbReference>
<evidence type="ECO:0000256" key="2">
    <source>
        <dbReference type="ARBA" id="ARBA00022603"/>
    </source>
</evidence>
<dbReference type="HAMAP" id="MF_02126">
    <property type="entry name" value="RF_methyltr_PrmC"/>
    <property type="match status" value="1"/>
</dbReference>
<accession>A0A6J6VXQ3</accession>
<keyword evidence="3" id="KW-0808">Transferase</keyword>
<evidence type="ECO:0000259" key="7">
    <source>
        <dbReference type="Pfam" id="PF17827"/>
    </source>
</evidence>
<evidence type="ECO:0000256" key="3">
    <source>
        <dbReference type="ARBA" id="ARBA00022679"/>
    </source>
</evidence>
<dbReference type="EMBL" id="CAEZZU010000075">
    <property type="protein sequence ID" value="CAB4777452.1"/>
    <property type="molecule type" value="Genomic_DNA"/>
</dbReference>
<dbReference type="NCBIfam" id="TIGR00536">
    <property type="entry name" value="hemK_fam"/>
    <property type="match status" value="1"/>
</dbReference>
<evidence type="ECO:0000256" key="4">
    <source>
        <dbReference type="ARBA" id="ARBA00022691"/>
    </source>
</evidence>